<dbReference type="InterPro" id="IPR008984">
    <property type="entry name" value="SMAD_FHA_dom_sf"/>
</dbReference>
<dbReference type="InterPro" id="IPR000253">
    <property type="entry name" value="FHA_dom"/>
</dbReference>
<dbReference type="PANTHER" id="PTHR15715:SF37">
    <property type="entry name" value="LD47843P"/>
    <property type="match status" value="1"/>
</dbReference>
<dbReference type="Gene3D" id="2.60.200.20">
    <property type="match status" value="1"/>
</dbReference>
<feature type="region of interest" description="Disordered" evidence="1">
    <location>
        <begin position="202"/>
        <end position="305"/>
    </location>
</feature>
<feature type="compositionally biased region" description="Acidic residues" evidence="1">
    <location>
        <begin position="251"/>
        <end position="278"/>
    </location>
</feature>
<reference evidence="4" key="1">
    <citation type="submission" date="2016-07" db="EMBL/GenBank/DDBJ databases">
        <title>Multiple horizontal gene transfer events from other fungi enriched the ability of initially mycotrophic Trichoderma (Ascomycota) to feed on dead plant biomass.</title>
        <authorList>
            <consortium name="DOE Joint Genome Institute"/>
            <person name="Atanasova L."/>
            <person name="Chenthamara K."/>
            <person name="Zhang J."/>
            <person name="Grujic M."/>
            <person name="Henrissat B."/>
            <person name="Kuo A."/>
            <person name="Aerts A."/>
            <person name="Salamov A."/>
            <person name="Lipzen A."/>
            <person name="Labutti K."/>
            <person name="Barry K."/>
            <person name="Miao Y."/>
            <person name="Rahimi M.J."/>
            <person name="Shen Q."/>
            <person name="Grigoriev I.V."/>
            <person name="Kubicek C.P."/>
            <person name="Druzhinina I.S."/>
        </authorList>
    </citation>
    <scope>NUCLEOTIDE SEQUENCE [LARGE SCALE GENOMIC DNA]</scope>
    <source>
        <strain evidence="4">TUCIM 6016</strain>
    </source>
</reference>
<dbReference type="RefSeq" id="XP_024747525.1">
    <property type="nucleotide sequence ID" value="XM_024895489.1"/>
</dbReference>
<dbReference type="Pfam" id="PF00498">
    <property type="entry name" value="FHA"/>
    <property type="match status" value="1"/>
</dbReference>
<feature type="compositionally biased region" description="Polar residues" evidence="1">
    <location>
        <begin position="232"/>
        <end position="244"/>
    </location>
</feature>
<feature type="compositionally biased region" description="Basic and acidic residues" evidence="1">
    <location>
        <begin position="386"/>
        <end position="404"/>
    </location>
</feature>
<protein>
    <recommendedName>
        <fullName evidence="2">FHA domain-containing protein</fullName>
    </recommendedName>
</protein>
<evidence type="ECO:0000259" key="2">
    <source>
        <dbReference type="PROSITE" id="PS50006"/>
    </source>
</evidence>
<dbReference type="AlphaFoldDB" id="A0A2T4B4F8"/>
<dbReference type="SUPFAM" id="SSF49879">
    <property type="entry name" value="SMAD/FHA domain"/>
    <property type="match status" value="1"/>
</dbReference>
<feature type="region of interest" description="Disordered" evidence="1">
    <location>
        <begin position="365"/>
        <end position="408"/>
    </location>
</feature>
<dbReference type="OrthoDB" id="4096268at2759"/>
<gene>
    <name evidence="3" type="ORF">BBK36DRAFT_1170777</name>
</gene>
<dbReference type="GeneID" id="36603607"/>
<dbReference type="PROSITE" id="PS50006">
    <property type="entry name" value="FHA_DOMAIN"/>
    <property type="match status" value="1"/>
</dbReference>
<evidence type="ECO:0000256" key="1">
    <source>
        <dbReference type="SAM" id="MobiDB-lite"/>
    </source>
</evidence>
<dbReference type="Proteomes" id="UP000241546">
    <property type="component" value="Unassembled WGS sequence"/>
</dbReference>
<dbReference type="InterPro" id="IPR051176">
    <property type="entry name" value="Cent_Immune-Sig_Mod"/>
</dbReference>
<name>A0A2T4B4F8_9HYPO</name>
<accession>A0A2T4B4F8</accession>
<keyword evidence="4" id="KW-1185">Reference proteome</keyword>
<feature type="compositionally biased region" description="Low complexity" evidence="1">
    <location>
        <begin position="452"/>
        <end position="479"/>
    </location>
</feature>
<dbReference type="GO" id="GO:0005737">
    <property type="term" value="C:cytoplasm"/>
    <property type="evidence" value="ECO:0007669"/>
    <property type="project" value="TreeGrafter"/>
</dbReference>
<dbReference type="SMART" id="SM00240">
    <property type="entry name" value="FHA"/>
    <property type="match status" value="1"/>
</dbReference>
<evidence type="ECO:0000313" key="4">
    <source>
        <dbReference type="Proteomes" id="UP000241546"/>
    </source>
</evidence>
<dbReference type="EMBL" id="KZ680217">
    <property type="protein sequence ID" value="PTB64205.1"/>
    <property type="molecule type" value="Genomic_DNA"/>
</dbReference>
<feature type="region of interest" description="Disordered" evidence="1">
    <location>
        <begin position="451"/>
        <end position="494"/>
    </location>
</feature>
<dbReference type="PANTHER" id="PTHR15715">
    <property type="entry name" value="CENTROSOMAL PROTEIN OF 170 KDA"/>
    <property type="match status" value="1"/>
</dbReference>
<evidence type="ECO:0000313" key="3">
    <source>
        <dbReference type="EMBL" id="PTB64205.1"/>
    </source>
</evidence>
<organism evidence="3 4">
    <name type="scientific">Trichoderma citrinoviride</name>
    <dbReference type="NCBI Taxonomy" id="58853"/>
    <lineage>
        <taxon>Eukaryota</taxon>
        <taxon>Fungi</taxon>
        <taxon>Dikarya</taxon>
        <taxon>Ascomycota</taxon>
        <taxon>Pezizomycotina</taxon>
        <taxon>Sordariomycetes</taxon>
        <taxon>Hypocreomycetidae</taxon>
        <taxon>Hypocreales</taxon>
        <taxon>Hypocreaceae</taxon>
        <taxon>Trichoderma</taxon>
    </lineage>
</organism>
<sequence length="574" mass="62991">MASPNEGPPKLTCDAAVVNLTAIDPPDWFAFPVRRLLLDSSKTVASIGRMSSRNGDYTAKDSNGWMESAVMSRNHATLLFDPQAQRVFIRDVGSLHGTFYNETRLQKHQSQALKDGDILQFGIPIARGSDTCPPCKMRVSVEYRPQSSIQGPTVFRVPDDSDEESEEEYIADENIRWSTKILRDNGIRPAKNCISRNPIITIDESDHEMDSPAPETEEQTASARSVQDHMTDNTGSDNSLSGNHTPPETIDIPDDISDDDPMFYEDEYDGDEVTDYDDDHSSLGDPSPHDTLGGSFLDKSHDVSRPDATEIHEAEVYDRFENDCLPPILNILPANAASAPKQNLPSVHLPSLFDSFRSQEILSTETNIPSDPIAETESSNESAALPERDWPNWPKDVAESRATESSHLLDSGAKFLETPLNEHIYTEPAAEPPLELDETSAYQFQVTKTYFQQQQPQQQQQQQHAESSSADSSGGQSAEPQERSSPNKRKAEEISEVTVEEIAFARPIPVQDSSSPSLRPRALDAELAVSPAAAESAAEGPQVKRLRKAAEIFGYAALGGVAVMSALIATAPTL</sequence>
<feature type="domain" description="FHA" evidence="2">
    <location>
        <begin position="45"/>
        <end position="105"/>
    </location>
</feature>
<proteinExistence type="predicted"/>